<organism>
    <name type="scientific">Pediculus humanus subsp. corporis</name>
    <name type="common">Body louse</name>
    <dbReference type="NCBI Taxonomy" id="121224"/>
    <lineage>
        <taxon>Eukaryota</taxon>
        <taxon>Metazoa</taxon>
        <taxon>Ecdysozoa</taxon>
        <taxon>Arthropoda</taxon>
        <taxon>Hexapoda</taxon>
        <taxon>Insecta</taxon>
        <taxon>Pterygota</taxon>
        <taxon>Neoptera</taxon>
        <taxon>Paraneoptera</taxon>
        <taxon>Psocodea</taxon>
        <taxon>Troctomorpha</taxon>
        <taxon>Phthiraptera</taxon>
        <taxon>Anoplura</taxon>
        <taxon>Pediculidae</taxon>
        <taxon>Pediculus</taxon>
    </lineage>
</organism>
<dbReference type="Proteomes" id="UP000009046">
    <property type="component" value="Unassembled WGS sequence"/>
</dbReference>
<dbReference type="EMBL" id="DS234992">
    <property type="protein sequence ID" value="EEB10011.1"/>
    <property type="molecule type" value="Genomic_DNA"/>
</dbReference>
<dbReference type="OrthoDB" id="10265903at2759"/>
<dbReference type="GO" id="GO:0006412">
    <property type="term" value="P:translation"/>
    <property type="evidence" value="ECO:0007669"/>
    <property type="project" value="InterPro"/>
</dbReference>
<keyword evidence="4 7" id="KW-0689">Ribosomal protein</keyword>
<dbReference type="FunCoup" id="E0V9F5">
    <property type="interactions" value="184"/>
</dbReference>
<dbReference type="EMBL" id="AAZO01000126">
    <property type="status" value="NOT_ANNOTATED_CDS"/>
    <property type="molecule type" value="Genomic_DNA"/>
</dbReference>
<evidence type="ECO:0000313" key="8">
    <source>
        <dbReference type="EMBL" id="EEB10011.1"/>
    </source>
</evidence>
<gene>
    <name evidence="9" type="primary">8233710</name>
    <name evidence="8" type="ORF">Phum_PHUM010610</name>
</gene>
<dbReference type="InParanoid" id="E0V9F5"/>
<comment type="subcellular location">
    <subcellularLocation>
        <location evidence="1">Mitochondrion</location>
    </subcellularLocation>
</comment>
<keyword evidence="6 7" id="KW-0687">Ribonucleoprotein</keyword>
<evidence type="ECO:0000256" key="2">
    <source>
        <dbReference type="ARBA" id="ARBA00007645"/>
    </source>
</evidence>
<evidence type="ECO:0000256" key="7">
    <source>
        <dbReference type="RuleBase" id="RU000570"/>
    </source>
</evidence>
<dbReference type="InterPro" id="IPR052143">
    <property type="entry name" value="Mitoribosomal_bL36m"/>
</dbReference>
<dbReference type="NCBIfam" id="TIGR01022">
    <property type="entry name" value="rpmJ_bact"/>
    <property type="match status" value="1"/>
</dbReference>
<dbReference type="Pfam" id="PF00444">
    <property type="entry name" value="Ribosomal_L36"/>
    <property type="match status" value="1"/>
</dbReference>
<protein>
    <recommendedName>
        <fullName evidence="7">Ribosomal protein</fullName>
    </recommendedName>
</protein>
<evidence type="ECO:0000256" key="6">
    <source>
        <dbReference type="ARBA" id="ARBA00023274"/>
    </source>
</evidence>
<dbReference type="AlphaFoldDB" id="E0V9F5"/>
<dbReference type="EnsemblMetazoa" id="PHUM010610-RA">
    <property type="protein sequence ID" value="PHUM010610-PA"/>
    <property type="gene ID" value="PHUM010610"/>
</dbReference>
<dbReference type="CTD" id="8233710"/>
<dbReference type="GO" id="GO:0003735">
    <property type="term" value="F:structural constituent of ribosome"/>
    <property type="evidence" value="ECO:0007669"/>
    <property type="project" value="InterPro"/>
</dbReference>
<evidence type="ECO:0000256" key="3">
    <source>
        <dbReference type="ARBA" id="ARBA00022946"/>
    </source>
</evidence>
<evidence type="ECO:0000256" key="4">
    <source>
        <dbReference type="ARBA" id="ARBA00022980"/>
    </source>
</evidence>
<dbReference type="PANTHER" id="PTHR46909:SF1">
    <property type="entry name" value="LARGE RIBOSOMAL SUBUNIT PROTEIN BL36M"/>
    <property type="match status" value="1"/>
</dbReference>
<dbReference type="STRING" id="121224.E0V9F5"/>
<dbReference type="HOGENOM" id="CLU_2362224_0_0_1"/>
<dbReference type="RefSeq" id="XP_002422749.1">
    <property type="nucleotide sequence ID" value="XM_002422704.1"/>
</dbReference>
<reference evidence="8" key="2">
    <citation type="submission" date="2007-04" db="EMBL/GenBank/DDBJ databases">
        <title>The genome of the human body louse.</title>
        <authorList>
            <consortium name="The Human Body Louse Genome Consortium"/>
            <person name="Kirkness E."/>
            <person name="Walenz B."/>
            <person name="Hass B."/>
            <person name="Bruggner R."/>
            <person name="Strausberg R."/>
        </authorList>
    </citation>
    <scope>NUCLEOTIDE SEQUENCE</scope>
    <source>
        <strain evidence="8">USDA</strain>
    </source>
</reference>
<keyword evidence="5" id="KW-0496">Mitochondrion</keyword>
<dbReference type="PANTHER" id="PTHR46909">
    <property type="entry name" value="39S RIBOSOMAL PROTEIN L36, MITOCHONDRIAL"/>
    <property type="match status" value="1"/>
</dbReference>
<proteinExistence type="inferred from homology"/>
<reference evidence="9" key="3">
    <citation type="submission" date="2020-05" db="UniProtKB">
        <authorList>
            <consortium name="EnsemblMetazoa"/>
        </authorList>
    </citation>
    <scope>IDENTIFICATION</scope>
    <source>
        <strain evidence="9">USDA</strain>
    </source>
</reference>
<dbReference type="SUPFAM" id="SSF57840">
    <property type="entry name" value="Ribosomal protein L36"/>
    <property type="match status" value="1"/>
</dbReference>
<evidence type="ECO:0000313" key="10">
    <source>
        <dbReference type="Proteomes" id="UP000009046"/>
    </source>
</evidence>
<dbReference type="InterPro" id="IPR000473">
    <property type="entry name" value="Ribosomal_bL36"/>
</dbReference>
<dbReference type="KEGG" id="phu:Phum_PHUM010610"/>
<dbReference type="eggNOG" id="KOG4122">
    <property type="taxonomic scope" value="Eukaryota"/>
</dbReference>
<evidence type="ECO:0000256" key="1">
    <source>
        <dbReference type="ARBA" id="ARBA00004173"/>
    </source>
</evidence>
<sequence>MICNNNLKQSKEFSCLSNIKNTVNLSCTNLSIVPSCGMKVRAKLERRCKSCYFARIDGRMMVLCDSYGRHKQMALVKKAKHYWILSHCTQHKIRPY</sequence>
<dbReference type="InterPro" id="IPR035977">
    <property type="entry name" value="Ribosomal_bL36_sp"/>
</dbReference>
<dbReference type="GO" id="GO:0005762">
    <property type="term" value="C:mitochondrial large ribosomal subunit"/>
    <property type="evidence" value="ECO:0007669"/>
    <property type="project" value="TreeGrafter"/>
</dbReference>
<keyword evidence="3" id="KW-0809">Transit peptide</keyword>
<evidence type="ECO:0000256" key="5">
    <source>
        <dbReference type="ARBA" id="ARBA00023128"/>
    </source>
</evidence>
<comment type="similarity">
    <text evidence="2 7">Belongs to the bacterial ribosomal protein bL36 family.</text>
</comment>
<accession>E0V9F5</accession>
<dbReference type="GeneID" id="8233710"/>
<name>E0V9F5_PEDHC</name>
<dbReference type="OMA" id="RCKSCYF"/>
<dbReference type="VEuPathDB" id="VectorBase:PHUM010610"/>
<reference evidence="8" key="1">
    <citation type="submission" date="2007-04" db="EMBL/GenBank/DDBJ databases">
        <title>Annotation of Pediculus humanus corporis strain USDA.</title>
        <authorList>
            <person name="Kirkness E."/>
            <person name="Hannick L."/>
            <person name="Hass B."/>
            <person name="Bruggner R."/>
            <person name="Lawson D."/>
            <person name="Bidwell S."/>
            <person name="Joardar V."/>
            <person name="Caler E."/>
            <person name="Walenz B."/>
            <person name="Inman J."/>
            <person name="Schobel S."/>
            <person name="Galinsky K."/>
            <person name="Amedeo P."/>
            <person name="Strausberg R."/>
        </authorList>
    </citation>
    <scope>NUCLEOTIDE SEQUENCE</scope>
    <source>
        <strain evidence="8">USDA</strain>
    </source>
</reference>
<keyword evidence="10" id="KW-1185">Reference proteome</keyword>
<evidence type="ECO:0000313" key="9">
    <source>
        <dbReference type="EnsemblMetazoa" id="PHUM010610-PA"/>
    </source>
</evidence>